<reference evidence="2" key="1">
    <citation type="journal article" date="2019" name="Int. J. Syst. Evol. Microbiol.">
        <title>The Global Catalogue of Microorganisms (GCM) 10K type strain sequencing project: providing services to taxonomists for standard genome sequencing and annotation.</title>
        <authorList>
            <consortium name="The Broad Institute Genomics Platform"/>
            <consortium name="The Broad Institute Genome Sequencing Center for Infectious Disease"/>
            <person name="Wu L."/>
            <person name="Ma J."/>
        </authorList>
    </citation>
    <scope>NUCLEOTIDE SEQUENCE [LARGE SCALE GENOMIC DNA]</scope>
    <source>
        <strain evidence="2">CGMCC 1.18439</strain>
    </source>
</reference>
<organism evidence="1 2">
    <name type="scientific">Deinococcus piscis</name>
    <dbReference type="NCBI Taxonomy" id="394230"/>
    <lineage>
        <taxon>Bacteria</taxon>
        <taxon>Thermotogati</taxon>
        <taxon>Deinococcota</taxon>
        <taxon>Deinococci</taxon>
        <taxon>Deinococcales</taxon>
        <taxon>Deinococcaceae</taxon>
        <taxon>Deinococcus</taxon>
    </lineage>
</organism>
<protein>
    <submittedName>
        <fullName evidence="1">Uncharacterized protein</fullName>
    </submittedName>
</protein>
<gene>
    <name evidence="1" type="ORF">GCM10017783_20190</name>
</gene>
<dbReference type="EMBL" id="BNAL01000028">
    <property type="protein sequence ID" value="GHG07616.1"/>
    <property type="molecule type" value="Genomic_DNA"/>
</dbReference>
<accession>A0ABQ3KEV8</accession>
<dbReference type="Proteomes" id="UP000632154">
    <property type="component" value="Unassembled WGS sequence"/>
</dbReference>
<evidence type="ECO:0000313" key="2">
    <source>
        <dbReference type="Proteomes" id="UP000632154"/>
    </source>
</evidence>
<comment type="caution">
    <text evidence="1">The sequence shown here is derived from an EMBL/GenBank/DDBJ whole genome shotgun (WGS) entry which is preliminary data.</text>
</comment>
<keyword evidence="2" id="KW-1185">Reference proteome</keyword>
<name>A0ABQ3KEV8_9DEIO</name>
<sequence length="78" mass="8602">MTLIAVSVGQMPENIKDSLEKSIIELSQHSPYIFALPEGVFDASTLDSEWFIQSTYAIGAVSTGIHLCLDEDQRKEAD</sequence>
<proteinExistence type="predicted"/>
<evidence type="ECO:0000313" key="1">
    <source>
        <dbReference type="EMBL" id="GHG07616.1"/>
    </source>
</evidence>